<dbReference type="Proteomes" id="UP000708208">
    <property type="component" value="Unassembled WGS sequence"/>
</dbReference>
<feature type="non-terminal residue" evidence="2">
    <location>
        <position position="1"/>
    </location>
</feature>
<evidence type="ECO:0000313" key="1">
    <source>
        <dbReference type="EMBL" id="CAG7731890.1"/>
    </source>
</evidence>
<sequence length="15" mass="1631">MVLMLLTSFSTSTSL</sequence>
<keyword evidence="3" id="KW-1185">Reference proteome</keyword>
<dbReference type="EMBL" id="CAJVCH010221021">
    <property type="protein sequence ID" value="CAG7731890.1"/>
    <property type="molecule type" value="Genomic_DNA"/>
</dbReference>
<name>A0A8J2P5X5_9HEXA</name>
<proteinExistence type="predicted"/>
<protein>
    <submittedName>
        <fullName evidence="2">Uncharacterized protein</fullName>
    </submittedName>
</protein>
<reference evidence="2" key="1">
    <citation type="submission" date="2021-06" db="EMBL/GenBank/DDBJ databases">
        <authorList>
            <person name="Hodson N. C."/>
            <person name="Mongue J. A."/>
            <person name="Jaron S. K."/>
        </authorList>
    </citation>
    <scope>NUCLEOTIDE SEQUENCE</scope>
</reference>
<gene>
    <name evidence="1" type="ORF">AFUS01_LOCUS20447</name>
    <name evidence="2" type="ORF">AFUS01_LOCUS20811</name>
</gene>
<dbReference type="EMBL" id="CAJVCH010228099">
    <property type="protein sequence ID" value="CAG7732289.1"/>
    <property type="molecule type" value="Genomic_DNA"/>
</dbReference>
<comment type="caution">
    <text evidence="2">The sequence shown here is derived from an EMBL/GenBank/DDBJ whole genome shotgun (WGS) entry which is preliminary data.</text>
</comment>
<evidence type="ECO:0000313" key="3">
    <source>
        <dbReference type="Proteomes" id="UP000708208"/>
    </source>
</evidence>
<evidence type="ECO:0000313" key="2">
    <source>
        <dbReference type="EMBL" id="CAG7732289.1"/>
    </source>
</evidence>
<organism evidence="2 3">
    <name type="scientific">Allacma fusca</name>
    <dbReference type="NCBI Taxonomy" id="39272"/>
    <lineage>
        <taxon>Eukaryota</taxon>
        <taxon>Metazoa</taxon>
        <taxon>Ecdysozoa</taxon>
        <taxon>Arthropoda</taxon>
        <taxon>Hexapoda</taxon>
        <taxon>Collembola</taxon>
        <taxon>Symphypleona</taxon>
        <taxon>Sminthuridae</taxon>
        <taxon>Allacma</taxon>
    </lineage>
</organism>
<accession>A0A8J2P5X5</accession>